<dbReference type="Pfam" id="PF16289">
    <property type="entry name" value="PIN_12"/>
    <property type="match status" value="1"/>
</dbReference>
<gene>
    <name evidence="3" type="ORF">GGD69_006125</name>
    <name evidence="2" type="ORF">OI25_7990</name>
</gene>
<dbReference type="AlphaFoldDB" id="A0AAW3V7N5"/>
<reference evidence="3 5" key="2">
    <citation type="submission" date="2020-08" db="EMBL/GenBank/DDBJ databases">
        <title>Genomic Encyclopedia of Type Strains, Phase IV (KMG-V): Genome sequencing to study the core and pangenomes of soil and plant-associated prokaryotes.</title>
        <authorList>
            <person name="Whitman W."/>
        </authorList>
    </citation>
    <scope>NUCLEOTIDE SEQUENCE [LARGE SCALE GENOMIC DNA]</scope>
    <source>
        <strain evidence="3 5">SEMIA 4013</strain>
    </source>
</reference>
<protein>
    <recommendedName>
        <fullName evidence="1">DUF4935 domain-containing protein</fullName>
    </recommendedName>
</protein>
<reference evidence="2 4" key="1">
    <citation type="journal article" date="2015" name="Genome Announc.">
        <title>Complete genome sequences for 59 burkholderia isolates, both pathogenic and near neighbor.</title>
        <authorList>
            <person name="Johnson S.L."/>
            <person name="Bishop-Lilly K.A."/>
            <person name="Ladner J.T."/>
            <person name="Daligault H.E."/>
            <person name="Davenport K.W."/>
            <person name="Jaissle J."/>
            <person name="Frey K.G."/>
            <person name="Koroleva G.I."/>
            <person name="Bruce D.C."/>
            <person name="Coyne S.R."/>
            <person name="Broomall S.M."/>
            <person name="Li P.E."/>
            <person name="Teshima H."/>
            <person name="Gibbons H.S."/>
            <person name="Palacios G.F."/>
            <person name="Rosenzweig C.N."/>
            <person name="Redden C.L."/>
            <person name="Xu Y."/>
            <person name="Minogue T.D."/>
            <person name="Chain P.S."/>
        </authorList>
    </citation>
    <scope>NUCLEOTIDE SEQUENCE [LARGE SCALE GENOMIC DNA]</scope>
    <source>
        <strain evidence="2 4">ATCC BAA-463</strain>
        <plasmid evidence="2 4">pBIL</plasmid>
    </source>
</reference>
<organism evidence="3 5">
    <name type="scientific">Paraburkholderia fungorum</name>
    <dbReference type="NCBI Taxonomy" id="134537"/>
    <lineage>
        <taxon>Bacteria</taxon>
        <taxon>Pseudomonadati</taxon>
        <taxon>Pseudomonadota</taxon>
        <taxon>Betaproteobacteria</taxon>
        <taxon>Burkholderiales</taxon>
        <taxon>Burkholderiaceae</taxon>
        <taxon>Paraburkholderia</taxon>
    </lineage>
</organism>
<dbReference type="Proteomes" id="UP000518681">
    <property type="component" value="Unassembled WGS sequence"/>
</dbReference>
<dbReference type="EMBL" id="CP010024">
    <property type="protein sequence ID" value="AJZ56074.1"/>
    <property type="molecule type" value="Genomic_DNA"/>
</dbReference>
<evidence type="ECO:0000259" key="1">
    <source>
        <dbReference type="Pfam" id="PF16289"/>
    </source>
</evidence>
<dbReference type="GeneID" id="66513240"/>
<dbReference type="InterPro" id="IPR032557">
    <property type="entry name" value="DUF4935"/>
</dbReference>
<evidence type="ECO:0000313" key="3">
    <source>
        <dbReference type="EMBL" id="MBB6205231.1"/>
    </source>
</evidence>
<dbReference type="EMBL" id="JACIIK010000011">
    <property type="protein sequence ID" value="MBB6205231.1"/>
    <property type="molecule type" value="Genomic_DNA"/>
</dbReference>
<geneLocation type="plasmid" evidence="2 4">
    <name>pBIL</name>
</geneLocation>
<dbReference type="Proteomes" id="UP000032614">
    <property type="component" value="Plasmid pBIL"/>
</dbReference>
<dbReference type="RefSeq" id="WP_028199964.1">
    <property type="nucleotide sequence ID" value="NZ_CADFGE010000021.1"/>
</dbReference>
<evidence type="ECO:0000313" key="2">
    <source>
        <dbReference type="EMBL" id="AJZ56074.1"/>
    </source>
</evidence>
<sequence length="395" mass="42867">MTDAATSSTARHELDHAIRQQIDNGEIHALSLDTCIFDENGLVLESGLLEQVARIRSCGVTVVLSDVIVNEVKAHLQRNARDTAARLEGAIREARRRRLLPTTTLTQIEHLTEGAVAKAADQASRRLQDWLKHAGVEVVDAEDHVQIGELTERYFNGEAPFASSGPKKQEFPDAIALLSLSGWADEHCTKVLAVSSDGDWQRYGADTDNVVVTADLAAALSAFQTPTAASASRALFKSLSDGDPLGLEDKLLDALNTQDAIDFDIEVSSQSAVTNSEALPKFKEVEFPDPDAGAGEFEPVGLSDDEAVVRITANASAEVTCYLRFAKRDSITRETMSMGSAKIAVDEEVEIQALVTLGGQIPDNMMIKRVEILPQTVDLELDAEPDWMINLESLE</sequence>
<name>A0AAW3V7N5_9BURK</name>
<evidence type="ECO:0000313" key="4">
    <source>
        <dbReference type="Proteomes" id="UP000032614"/>
    </source>
</evidence>
<accession>A0AAW3V7N5</accession>
<feature type="domain" description="DUF4935" evidence="1">
    <location>
        <begin position="31"/>
        <end position="200"/>
    </location>
</feature>
<proteinExistence type="predicted"/>
<dbReference type="CDD" id="cd18690">
    <property type="entry name" value="PIN_VapC-like"/>
    <property type="match status" value="1"/>
</dbReference>
<evidence type="ECO:0000313" key="5">
    <source>
        <dbReference type="Proteomes" id="UP000518681"/>
    </source>
</evidence>
<dbReference type="KEGG" id="bfn:OI25_7990"/>
<keyword evidence="2" id="KW-0614">Plasmid</keyword>